<feature type="signal peptide" evidence="7">
    <location>
        <begin position="1"/>
        <end position="18"/>
    </location>
</feature>
<evidence type="ECO:0000256" key="1">
    <source>
        <dbReference type="ARBA" id="ARBA00001913"/>
    </source>
</evidence>
<evidence type="ECO:0000256" key="5">
    <source>
        <dbReference type="ARBA" id="ARBA00022837"/>
    </source>
</evidence>
<dbReference type="WBParaSite" id="PSAMB.scaffold3857size16615.g22770.t1">
    <property type="protein sequence ID" value="PSAMB.scaffold3857size16615.g22770.t1"/>
    <property type="gene ID" value="PSAMB.scaffold3857size16615.g22770"/>
</dbReference>
<keyword evidence="3" id="KW-0479">Metal-binding</keyword>
<dbReference type="GO" id="GO:0046872">
    <property type="term" value="F:metal ion binding"/>
    <property type="evidence" value="ECO:0007669"/>
    <property type="project" value="UniProtKB-KW"/>
</dbReference>
<dbReference type="Pfam" id="PF00884">
    <property type="entry name" value="Sulfatase"/>
    <property type="match status" value="1"/>
</dbReference>
<evidence type="ECO:0000313" key="10">
    <source>
        <dbReference type="WBParaSite" id="PSAMB.scaffold3857size16615.g22770.t1"/>
    </source>
</evidence>
<evidence type="ECO:0000256" key="3">
    <source>
        <dbReference type="ARBA" id="ARBA00022723"/>
    </source>
</evidence>
<feature type="chain" id="PRO_5038008374" evidence="7">
    <location>
        <begin position="19"/>
        <end position="333"/>
    </location>
</feature>
<dbReference type="AlphaFoldDB" id="A0A914WDI9"/>
<dbReference type="GO" id="GO:0008484">
    <property type="term" value="F:sulfuric ester hydrolase activity"/>
    <property type="evidence" value="ECO:0007669"/>
    <property type="project" value="InterPro"/>
</dbReference>
<dbReference type="Proteomes" id="UP000887566">
    <property type="component" value="Unplaced"/>
</dbReference>
<proteinExistence type="inferred from homology"/>
<reference evidence="10" key="1">
    <citation type="submission" date="2022-11" db="UniProtKB">
        <authorList>
            <consortium name="WormBaseParasite"/>
        </authorList>
    </citation>
    <scope>IDENTIFICATION</scope>
</reference>
<organism evidence="9 10">
    <name type="scientific">Plectus sambesii</name>
    <dbReference type="NCBI Taxonomy" id="2011161"/>
    <lineage>
        <taxon>Eukaryota</taxon>
        <taxon>Metazoa</taxon>
        <taxon>Ecdysozoa</taxon>
        <taxon>Nematoda</taxon>
        <taxon>Chromadorea</taxon>
        <taxon>Plectida</taxon>
        <taxon>Plectina</taxon>
        <taxon>Plectoidea</taxon>
        <taxon>Plectidae</taxon>
        <taxon>Plectus</taxon>
    </lineage>
</organism>
<name>A0A914WDI9_9BILA</name>
<protein>
    <submittedName>
        <fullName evidence="10">Sulfatase N-terminal domain-containing protein</fullName>
    </submittedName>
</protein>
<keyword evidence="7" id="KW-0732">Signal</keyword>
<dbReference type="PANTHER" id="PTHR10342:SF274">
    <property type="entry name" value="ARYLSULFATASE B"/>
    <property type="match status" value="1"/>
</dbReference>
<accession>A0A914WDI9</accession>
<dbReference type="SUPFAM" id="SSF53649">
    <property type="entry name" value="Alkaline phosphatase-like"/>
    <property type="match status" value="1"/>
</dbReference>
<dbReference type="InterPro" id="IPR047115">
    <property type="entry name" value="ARSB"/>
</dbReference>
<dbReference type="Gene3D" id="3.40.720.10">
    <property type="entry name" value="Alkaline Phosphatase, subunit A"/>
    <property type="match status" value="1"/>
</dbReference>
<evidence type="ECO:0000256" key="7">
    <source>
        <dbReference type="SAM" id="SignalP"/>
    </source>
</evidence>
<evidence type="ECO:0000256" key="6">
    <source>
        <dbReference type="ARBA" id="ARBA00023180"/>
    </source>
</evidence>
<dbReference type="PANTHER" id="PTHR10342">
    <property type="entry name" value="ARYLSULFATASE"/>
    <property type="match status" value="1"/>
</dbReference>
<sequence length="333" mass="38675">MKRLTLVLLIIKGAIVCAARYKRPNILMIYADDLGWNDVDWHDETLRTPHLRRLAFDRHTVQLDQAYVNQLCSPTRSALMTGHYPHHIGTQKLRDLGYNTYLVGKWHLGYCKYDFLPSRRGFEKFRGYYADKAGYFNHSRDLWKGGLVARGLDFFTETWNTSSVPNWSREGQYSAEVFADESIQLLRDQPKNHPFFLYLAFQSVHAPLEVPEEYVRRCDYIERWDRRIYCGMLNALDEAIGRVVKALRDLDLYENTIIIFSSDNGGQTMAGGNNFPLRGNKDTLWEGGTRTNSFVHSPRFIKRAAVRQQLFHVVDWFSTVLAMAGQNISKYGR</sequence>
<evidence type="ECO:0000256" key="4">
    <source>
        <dbReference type="ARBA" id="ARBA00022801"/>
    </source>
</evidence>
<dbReference type="CDD" id="cd16029">
    <property type="entry name" value="4-S"/>
    <property type="match status" value="1"/>
</dbReference>
<comment type="cofactor">
    <cofactor evidence="1">
        <name>Ca(2+)</name>
        <dbReference type="ChEBI" id="CHEBI:29108"/>
    </cofactor>
</comment>
<dbReference type="InterPro" id="IPR024607">
    <property type="entry name" value="Sulfatase_CS"/>
</dbReference>
<feature type="domain" description="Sulfatase N-terminal" evidence="8">
    <location>
        <begin position="24"/>
        <end position="325"/>
    </location>
</feature>
<evidence type="ECO:0000313" key="9">
    <source>
        <dbReference type="Proteomes" id="UP000887566"/>
    </source>
</evidence>
<comment type="similarity">
    <text evidence="2">Belongs to the sulfatase family.</text>
</comment>
<evidence type="ECO:0000259" key="8">
    <source>
        <dbReference type="Pfam" id="PF00884"/>
    </source>
</evidence>
<keyword evidence="6" id="KW-0325">Glycoprotein</keyword>
<keyword evidence="9" id="KW-1185">Reference proteome</keyword>
<keyword evidence="4" id="KW-0378">Hydrolase</keyword>
<evidence type="ECO:0000256" key="2">
    <source>
        <dbReference type="ARBA" id="ARBA00008779"/>
    </source>
</evidence>
<dbReference type="InterPro" id="IPR000917">
    <property type="entry name" value="Sulfatase_N"/>
</dbReference>
<keyword evidence="5" id="KW-0106">Calcium</keyword>
<dbReference type="PROSITE" id="PS00149">
    <property type="entry name" value="SULFATASE_2"/>
    <property type="match status" value="1"/>
</dbReference>
<dbReference type="InterPro" id="IPR017850">
    <property type="entry name" value="Alkaline_phosphatase_core_sf"/>
</dbReference>